<dbReference type="Proteomes" id="UP000248925">
    <property type="component" value="Unassembled WGS sequence"/>
</dbReference>
<protein>
    <submittedName>
        <fullName evidence="1">Uncharacterized protein</fullName>
    </submittedName>
</protein>
<dbReference type="RefSeq" id="WP_111163334.1">
    <property type="nucleotide sequence ID" value="NZ_PCDP01000061.1"/>
</dbReference>
<evidence type="ECO:0000313" key="1">
    <source>
        <dbReference type="EMBL" id="PZM09184.1"/>
    </source>
</evidence>
<dbReference type="OrthoDB" id="8276610at2"/>
<sequence>MAKLRYYDARPNNAVEPARPAAVHSEFLRTGRIIRNSTANWLADERRYLSYDEVAEKTARKLQAAGEQTHGRLSNFHSSIKFPKLIFHRTLADSPHLGYCHVTASRTQFAKYETVSWAFYIANFFAKIGENDSFFEEIDGRASRMYFAVAVKTDAQSEDSKLTINRNVRGNGVLFQTHDPQVAIRNVLLLGARNEQLRDIIRQL</sequence>
<comment type="caution">
    <text evidence="1">The sequence shown here is derived from an EMBL/GenBank/DDBJ whole genome shotgun (WGS) entry which is preliminary data.</text>
</comment>
<reference evidence="1 2" key="1">
    <citation type="journal article" date="2018" name="Sci. Rep.">
        <title>Rhizobium tumorigenes sp. nov., a novel plant tumorigenic bacterium isolated from cane gall tumors on thornless blackberry.</title>
        <authorList>
            <person name="Kuzmanovi N."/>
            <person name="Smalla K."/>
            <person name="Gronow S."/>
            <person name="PuBawska J."/>
        </authorList>
    </citation>
    <scope>NUCLEOTIDE SEQUENCE [LARGE SCALE GENOMIC DNA]</scope>
    <source>
        <strain evidence="1 2">CCBAU 85046</strain>
    </source>
</reference>
<name>A0A2W4CUT2_9HYPH</name>
<keyword evidence="2" id="KW-1185">Reference proteome</keyword>
<proteinExistence type="predicted"/>
<accession>A0A2W4CUT2</accession>
<dbReference type="EMBL" id="PCDP01000061">
    <property type="protein sequence ID" value="PZM09184.1"/>
    <property type="molecule type" value="Genomic_DNA"/>
</dbReference>
<dbReference type="Pfam" id="PF20361">
    <property type="entry name" value="DUF6656"/>
    <property type="match status" value="1"/>
</dbReference>
<dbReference type="InterPro" id="IPR046597">
    <property type="entry name" value="DUF6656"/>
</dbReference>
<dbReference type="AlphaFoldDB" id="A0A2W4CUT2"/>
<evidence type="ECO:0000313" key="2">
    <source>
        <dbReference type="Proteomes" id="UP000248925"/>
    </source>
</evidence>
<gene>
    <name evidence="1" type="ORF">CPY51_27080</name>
</gene>
<organism evidence="1 2">
    <name type="scientific">Rhizobium tubonense</name>
    <dbReference type="NCBI Taxonomy" id="484088"/>
    <lineage>
        <taxon>Bacteria</taxon>
        <taxon>Pseudomonadati</taxon>
        <taxon>Pseudomonadota</taxon>
        <taxon>Alphaproteobacteria</taxon>
        <taxon>Hyphomicrobiales</taxon>
        <taxon>Rhizobiaceae</taxon>
        <taxon>Rhizobium/Agrobacterium group</taxon>
        <taxon>Rhizobium</taxon>
    </lineage>
</organism>